<evidence type="ECO:0000313" key="2">
    <source>
        <dbReference type="Proteomes" id="UP000705283"/>
    </source>
</evidence>
<sequence length="224" mass="25123">MDNRLNNVSSTRPVSPSIQNVNEPAVPIRLTVINRVANSDKLPGIVSASSDVPQPLISPFLPPSVHNGNQYHTYTVPREPLLKPPLPTATLASNNITHENLAVLDLTSNSGPCRASVYLHPFNVNNASNFLSKPAAERFGIYDAMDVMVREIERQQVHPIVNIRREVRTICVAFAMEIPIYDERVVHDIARNNPAYFEPLNQAARHFIYAFIRQEALKAPESWR</sequence>
<dbReference type="EMBL" id="JADMKS010000008">
    <property type="protein sequence ID" value="MBF6638866.1"/>
    <property type="molecule type" value="Genomic_DNA"/>
</dbReference>
<gene>
    <name evidence="1" type="ORF">ITX54_19565</name>
</gene>
<name>A0AA41BY64_9GAMM</name>
<dbReference type="AlphaFoldDB" id="A0AA41BY64"/>
<organism evidence="1 2">
    <name type="scientific">Rouxiella silvae</name>
    <dbReference type="NCBI Taxonomy" id="1646373"/>
    <lineage>
        <taxon>Bacteria</taxon>
        <taxon>Pseudomonadati</taxon>
        <taxon>Pseudomonadota</taxon>
        <taxon>Gammaproteobacteria</taxon>
        <taxon>Enterobacterales</taxon>
        <taxon>Yersiniaceae</taxon>
        <taxon>Rouxiella</taxon>
    </lineage>
</organism>
<protein>
    <submittedName>
        <fullName evidence="1">Uncharacterized protein</fullName>
    </submittedName>
</protein>
<proteinExistence type="predicted"/>
<accession>A0AA41BY64</accession>
<evidence type="ECO:0000313" key="1">
    <source>
        <dbReference type="EMBL" id="MBF6638866.1"/>
    </source>
</evidence>
<reference evidence="1" key="2">
    <citation type="submission" date="2022-09" db="EMBL/GenBank/DDBJ databases">
        <title>Rouxiella aceris sp. nov., isolated from tree sap and emended description of the genus Rhouxiella.</title>
        <authorList>
            <person name="Kim I.S."/>
        </authorList>
    </citation>
    <scope>NUCLEOTIDE SEQUENCE</scope>
    <source>
        <strain evidence="1">SAP-2</strain>
    </source>
</reference>
<reference evidence="1" key="1">
    <citation type="submission" date="2020-11" db="EMBL/GenBank/DDBJ databases">
        <authorList>
            <person name="Lee S.D."/>
        </authorList>
    </citation>
    <scope>NUCLEOTIDE SEQUENCE</scope>
    <source>
        <strain evidence="1">SAP-2</strain>
    </source>
</reference>
<dbReference type="RefSeq" id="WP_194978627.1">
    <property type="nucleotide sequence ID" value="NZ_JADMKS010000008.1"/>
</dbReference>
<comment type="caution">
    <text evidence="1">The sequence shown here is derived from an EMBL/GenBank/DDBJ whole genome shotgun (WGS) entry which is preliminary data.</text>
</comment>
<dbReference type="Proteomes" id="UP000705283">
    <property type="component" value="Unassembled WGS sequence"/>
</dbReference>